<keyword evidence="3 6" id="KW-0812">Transmembrane</keyword>
<feature type="transmembrane region" description="Helical" evidence="6">
    <location>
        <begin position="89"/>
        <end position="107"/>
    </location>
</feature>
<dbReference type="STRING" id="1007676.ABM34_02965"/>
<keyword evidence="2" id="KW-1003">Cell membrane</keyword>
<dbReference type="PANTHER" id="PTHR33545:SF5">
    <property type="entry name" value="UPF0750 MEMBRANE PROTEIN YITT"/>
    <property type="match status" value="1"/>
</dbReference>
<dbReference type="Gene3D" id="3.30.70.120">
    <property type="match status" value="1"/>
</dbReference>
<dbReference type="InterPro" id="IPR003740">
    <property type="entry name" value="YitT"/>
</dbReference>
<feature type="domain" description="DUF2179" evidence="7">
    <location>
        <begin position="229"/>
        <end position="284"/>
    </location>
</feature>
<name>A0A0H4QYQ0_9LACO</name>
<dbReference type="OrthoDB" id="2417289at2"/>
<protein>
    <submittedName>
        <fullName evidence="8">Membrane protein</fullName>
    </submittedName>
</protein>
<feature type="transmembrane region" description="Helical" evidence="6">
    <location>
        <begin position="156"/>
        <end position="177"/>
    </location>
</feature>
<dbReference type="PIRSF" id="PIRSF006483">
    <property type="entry name" value="Membrane_protein_YitT"/>
    <property type="match status" value="1"/>
</dbReference>
<dbReference type="CDD" id="cd16380">
    <property type="entry name" value="YitT_C"/>
    <property type="match status" value="1"/>
</dbReference>
<dbReference type="Pfam" id="PF02588">
    <property type="entry name" value="YitT_membrane"/>
    <property type="match status" value="1"/>
</dbReference>
<evidence type="ECO:0000256" key="6">
    <source>
        <dbReference type="SAM" id="Phobius"/>
    </source>
</evidence>
<dbReference type="Proteomes" id="UP000036106">
    <property type="component" value="Chromosome"/>
</dbReference>
<evidence type="ECO:0000256" key="4">
    <source>
        <dbReference type="ARBA" id="ARBA00022989"/>
    </source>
</evidence>
<dbReference type="AlphaFoldDB" id="A0A0H4QYQ0"/>
<evidence type="ECO:0000256" key="3">
    <source>
        <dbReference type="ARBA" id="ARBA00022692"/>
    </source>
</evidence>
<organism evidence="8 9">
    <name type="scientific">Companilactobacillus ginsenosidimutans</name>
    <dbReference type="NCBI Taxonomy" id="1007676"/>
    <lineage>
        <taxon>Bacteria</taxon>
        <taxon>Bacillati</taxon>
        <taxon>Bacillota</taxon>
        <taxon>Bacilli</taxon>
        <taxon>Lactobacillales</taxon>
        <taxon>Lactobacillaceae</taxon>
        <taxon>Companilactobacillus</taxon>
    </lineage>
</organism>
<evidence type="ECO:0000313" key="8">
    <source>
        <dbReference type="EMBL" id="AKP66615.1"/>
    </source>
</evidence>
<comment type="subcellular location">
    <subcellularLocation>
        <location evidence="1">Cell membrane</location>
        <topology evidence="1">Multi-pass membrane protein</topology>
    </subcellularLocation>
</comment>
<accession>A0A0H4QYQ0</accession>
<feature type="transmembrane region" description="Helical" evidence="6">
    <location>
        <begin position="20"/>
        <end position="40"/>
    </location>
</feature>
<sequence>MDELDKLIERHQSLSKLSVAFLYSITVSIAVNMFWTPGGIYGSGITGAAQLISTISQRWLPFHVSTAIMLVVLNAPLFVLSWLKIEHKFTMFTFVAVILSSFMMHWIPPLKVTADPLVCAIFGAVVNGFGTGMALRNGISTGGIDIVGIILRKKTGKSVGTINIIFNLFIIACAGFLFGWVHALYSAVSIFINGQVIDMIYNKDQKLQVMIVTSKPKSVITEIQNEMRRGITIVHDAEGAYKHQQKTILFTVISRAEQHELENAMYDSDPHAFVSVTDTVKVLGRFYQKHIY</sequence>
<reference evidence="9" key="1">
    <citation type="submission" date="2015-07" db="EMBL/GenBank/DDBJ databases">
        <title>Lactobacillus ginsenosidimutans/EMML 3141/ whole genome sequencing.</title>
        <authorList>
            <person name="Kim M.K."/>
            <person name="Im W.-T."/>
            <person name="Srinivasan S."/>
            <person name="Lee J.-J."/>
        </authorList>
    </citation>
    <scope>NUCLEOTIDE SEQUENCE [LARGE SCALE GENOMIC DNA]</scope>
    <source>
        <strain evidence="9">EMML 3041</strain>
    </source>
</reference>
<evidence type="ECO:0000313" key="9">
    <source>
        <dbReference type="Proteomes" id="UP000036106"/>
    </source>
</evidence>
<dbReference type="Pfam" id="PF10035">
    <property type="entry name" value="DUF2179"/>
    <property type="match status" value="1"/>
</dbReference>
<dbReference type="RefSeq" id="WP_048703209.1">
    <property type="nucleotide sequence ID" value="NZ_CP012034.1"/>
</dbReference>
<dbReference type="InterPro" id="IPR019264">
    <property type="entry name" value="DUF2179"/>
</dbReference>
<keyword evidence="5 6" id="KW-0472">Membrane</keyword>
<evidence type="ECO:0000259" key="7">
    <source>
        <dbReference type="Pfam" id="PF10035"/>
    </source>
</evidence>
<dbReference type="EMBL" id="CP012034">
    <property type="protein sequence ID" value="AKP66615.1"/>
    <property type="molecule type" value="Genomic_DNA"/>
</dbReference>
<feature type="transmembrane region" description="Helical" evidence="6">
    <location>
        <begin position="60"/>
        <end position="82"/>
    </location>
</feature>
<dbReference type="InterPro" id="IPR051461">
    <property type="entry name" value="UPF0750_membrane"/>
</dbReference>
<evidence type="ECO:0000256" key="2">
    <source>
        <dbReference type="ARBA" id="ARBA00022475"/>
    </source>
</evidence>
<dbReference type="PATRIC" id="fig|1007676.4.peg.613"/>
<proteinExistence type="predicted"/>
<dbReference type="GO" id="GO:0005886">
    <property type="term" value="C:plasma membrane"/>
    <property type="evidence" value="ECO:0007669"/>
    <property type="project" value="UniProtKB-SubCell"/>
</dbReference>
<keyword evidence="9" id="KW-1185">Reference proteome</keyword>
<dbReference type="PANTHER" id="PTHR33545">
    <property type="entry name" value="UPF0750 MEMBRANE PROTEIN YITT-RELATED"/>
    <property type="match status" value="1"/>
</dbReference>
<dbReference type="KEGG" id="lgn:ABM34_02965"/>
<feature type="transmembrane region" description="Helical" evidence="6">
    <location>
        <begin position="113"/>
        <end position="135"/>
    </location>
</feature>
<evidence type="ECO:0000256" key="1">
    <source>
        <dbReference type="ARBA" id="ARBA00004651"/>
    </source>
</evidence>
<keyword evidence="4 6" id="KW-1133">Transmembrane helix</keyword>
<evidence type="ECO:0000256" key="5">
    <source>
        <dbReference type="ARBA" id="ARBA00023136"/>
    </source>
</evidence>
<dbReference type="InterPro" id="IPR015867">
    <property type="entry name" value="N-reg_PII/ATP_PRibTrfase_C"/>
</dbReference>
<gene>
    <name evidence="8" type="ORF">ABM34_02965</name>
</gene>